<protein>
    <submittedName>
        <fullName evidence="2">Uncharacterized protein</fullName>
    </submittedName>
</protein>
<name>A0ABD3NS42_9STRA</name>
<feature type="compositionally biased region" description="Polar residues" evidence="1">
    <location>
        <begin position="16"/>
        <end position="26"/>
    </location>
</feature>
<feature type="region of interest" description="Disordered" evidence="1">
    <location>
        <begin position="63"/>
        <end position="84"/>
    </location>
</feature>
<organism evidence="2 3">
    <name type="scientific">Cyclotella atomus</name>
    <dbReference type="NCBI Taxonomy" id="382360"/>
    <lineage>
        <taxon>Eukaryota</taxon>
        <taxon>Sar</taxon>
        <taxon>Stramenopiles</taxon>
        <taxon>Ochrophyta</taxon>
        <taxon>Bacillariophyta</taxon>
        <taxon>Coscinodiscophyceae</taxon>
        <taxon>Thalassiosirophycidae</taxon>
        <taxon>Stephanodiscales</taxon>
        <taxon>Stephanodiscaceae</taxon>
        <taxon>Cyclotella</taxon>
    </lineage>
</organism>
<evidence type="ECO:0000313" key="2">
    <source>
        <dbReference type="EMBL" id="KAL3778244.1"/>
    </source>
</evidence>
<gene>
    <name evidence="2" type="ORF">ACHAWO_012114</name>
</gene>
<dbReference type="AlphaFoldDB" id="A0ABD3NS42"/>
<comment type="caution">
    <text evidence="2">The sequence shown here is derived from an EMBL/GenBank/DDBJ whole genome shotgun (WGS) entry which is preliminary data.</text>
</comment>
<proteinExistence type="predicted"/>
<accession>A0ABD3NS42</accession>
<dbReference type="Proteomes" id="UP001530400">
    <property type="component" value="Unassembled WGS sequence"/>
</dbReference>
<keyword evidence="3" id="KW-1185">Reference proteome</keyword>
<dbReference type="EMBL" id="JALLPJ020000996">
    <property type="protein sequence ID" value="KAL3778244.1"/>
    <property type="molecule type" value="Genomic_DNA"/>
</dbReference>
<sequence>MHVLQYKQQQQQQQQPTATSPTNKSLFNETAPMHASISPTSQSYPSLLSAARQSYFNVHTPPPISSLHQSTNTVNPTHSPPPPQPLTFFSKSPTNHPKIDLTSPSHEIVAQLSTARMNNDSNNYATKSSVKNHNTNNISVITTNIPEETIHTRTTAKDHITPKSFKDSSQYQRLNSQHMLPPILTREDVLYYPISKMPPSSPCCFNDNASSLTHPRQKRRPSYLQLYVKCEWSEPFLQPESGDIITYYKNRENQVTADRTLVVCGTTSLFELIKSILISFGLFDEINDDNEVEVDTTPSKHGTTADLLSSLGCHNQVCFVSDVKSSCTPESSFDVKLTPLPIPGFYYKYVPRGMQQPETIRGGDGGATDKNGSTVLSTDPVILQRTLISQILDTPLFLPDKTNKPSRGRTRLALVHCTKKRHAYLSSRTLRAVLLELIYHFQIVLEGIVDEEELPSSFQTQIPVRCVSGIGGVQGGNLIDDPHEVKELNRKLWGKRDVVGLVSPSSNPAKNREKIIDVLSTPLFDTMGNQALKEGVVERALYQISSGQLSMKIAKRTQGTVDTCIGSTDWLARQVGSVAECVSKKANACMDEDVLNEYDQKLEALVTRVML</sequence>
<reference evidence="2 3" key="1">
    <citation type="submission" date="2024-10" db="EMBL/GenBank/DDBJ databases">
        <title>Updated reference genomes for cyclostephanoid diatoms.</title>
        <authorList>
            <person name="Roberts W.R."/>
            <person name="Alverson A.J."/>
        </authorList>
    </citation>
    <scope>NUCLEOTIDE SEQUENCE [LARGE SCALE GENOMIC DNA]</scope>
    <source>
        <strain evidence="2 3">AJA010-31</strain>
    </source>
</reference>
<evidence type="ECO:0000313" key="3">
    <source>
        <dbReference type="Proteomes" id="UP001530400"/>
    </source>
</evidence>
<evidence type="ECO:0000256" key="1">
    <source>
        <dbReference type="SAM" id="MobiDB-lite"/>
    </source>
</evidence>
<feature type="region of interest" description="Disordered" evidence="1">
    <location>
        <begin position="1"/>
        <end position="26"/>
    </location>
</feature>